<dbReference type="EMBL" id="CAEZSN010000009">
    <property type="protein sequence ID" value="CAB4534590.1"/>
    <property type="molecule type" value="Genomic_DNA"/>
</dbReference>
<gene>
    <name evidence="1" type="ORF">UFOPK1433_00148</name>
</gene>
<evidence type="ECO:0000313" key="1">
    <source>
        <dbReference type="EMBL" id="CAB4534590.1"/>
    </source>
</evidence>
<organism evidence="1">
    <name type="scientific">freshwater metagenome</name>
    <dbReference type="NCBI Taxonomy" id="449393"/>
    <lineage>
        <taxon>unclassified sequences</taxon>
        <taxon>metagenomes</taxon>
        <taxon>ecological metagenomes</taxon>
    </lineage>
</organism>
<dbReference type="Gene3D" id="2.60.40.2700">
    <property type="match status" value="8"/>
</dbReference>
<accession>A0A6J6B6E5</accession>
<reference evidence="1" key="1">
    <citation type="submission" date="2020-05" db="EMBL/GenBank/DDBJ databases">
        <authorList>
            <person name="Chiriac C."/>
            <person name="Salcher M."/>
            <person name="Ghai R."/>
            <person name="Kavagutti S V."/>
        </authorList>
    </citation>
    <scope>NUCLEOTIDE SEQUENCE</scope>
</reference>
<name>A0A6J6B6E5_9ZZZZ</name>
<protein>
    <submittedName>
        <fullName evidence="1">Unannotated protein</fullName>
    </submittedName>
</protein>
<proteinExistence type="predicted"/>
<sequence length="3083" mass="324691">MLSQADVTKFVVLELTLKNRLGSVTRYTASTLQVLQLPEVTGSLTISGNQWLGKTLQAGNYGLTAFPAATPSIQWFRGELPILGAVTDSYTLTDADVNETIHYEISARNTVGPVTRASGSTGIIGSPPKLVDDSLPVVCGIESDSEVDAGASIWTCPGSWQATPEDLKFTYQWYICTSPHTAVQDVVPTDCSLIKKETDFEYLVTYKDETKFLGYKVTVANGTENRTWFSTTTARVYVKPKYLKGSKTIYGTGQAAKDGSPRVGYTVEATLGSWRGAATNGYTYQWFACTKVVTQSVTQLNSKCEEIYREDGSASSRVLKITSDLAGKYLGVHIRGSYKFNAETDDPENSNLDEVFTASTAKFVVEPPVNVTPPLIQSRYPYVQATLSATDGVWRGTPTLKQTHNWWVCTVQVMQPTSVKPDDCTVLEKSTGKWKLTLAEEGKYLSQAVTSSNAAGETTVWSASTTEPVSTGPVNTVSPVVSVSGANNPSTLTDVTVTDGSWVGDPTPALSMYSWFRCDNRVSIASEFRDTSCSLIELNASQRTYRPVVADAKKFLVAAVTYSNGHDWVAYSASTAEVYLPPSNLVAPTLTGKAFVGLSVSSDVGSWDGSPAPDFTRQWYACDSSSDLPVLGLPQDCLAIAKATGETYKPTVAQLDKYLILRVTGTNPAGASSAWSQHTLAVVSGPVKIADPIFTYPAGKKNPVVGLSIGTDGGQWQGTPTPTKSYEWLACDLALAEGLDVAPDAAQKCAVIEGADSSTLIPDETVRGKFLMIHVQAVNVHGPADWYSATTTAVWMAPVVDHPVEVFGTIFNELTAKAKYDTWKAFPAVEKKYEWYVCSDLTITAQETLPATCELIAPAAKEANFKIPASPWNQDQRLVVRLVVTNEVGTATIYSATSATIKPGPVNKVPPFISGVTNFVIGGTATVTVGSGTWAPADAAITYQWYRCPKLLQVNDELGEECEVIAGANSASYELGLEDPSKSLVAAVRGANVIGASVIYSKSTIQITEKVNNVVPPTIVGLPKVETKVTSTDGIWRGFPSPTPSIKRSWYACSSRQQARVAAKPAAACKALARTNKTDFMIPDAASIIGKYLVYSVAQSNKVGASETKVMAFSASTDPVADFPTILSDAVLNPPDGFGAADRPSVGTVWSASAGWKKPYPVQSFSWYTCSAKVLQAPETVDAIPATCSQTAVTSANYTIRIADRGKYLLAVVTGTNAAGSLVSITKSSADPVDQPPVADPLPTVSGQRDGGQVLTATRGTWTPAESVISYRWYACDAPVLVTVSEIPASCSQRDETGNTYTQSQEFDGGKYVTVFVTGKFGKATSGYLIASTIGTRLGPNIPSGNAKPILDYDSFLIGNLFTVISGEWEGIPTPTKSYKWYRCDQSVASPSNTLAAAAGCVLIPGAIDATYQAVGADDGRYLLAAEIASNDSGATTYYTASSEDRMYAGFEPSSLVSVSANSLEIKPNASITISATPGVWAKPDGGSAVLVHRWVYCTSAVATVGQRFPTTCAMMFPLRAGRLVADEDTRPLTLDMTTPFAGYYIGSVEYVQKTGSPLNVDNSANRETFRLSATTGQIKIAPTLWNSSVTSELHPTTGGDGYQEPKVGTQAIVGTPVSLTQISAWQVDTDPYSDRALKKVTWRGVGTDTGVFSYQWFRCAAQKTAISLTRPSGCVEISGATSASYSPVQADTLSYLSILVTATNSVGASTVWTKSTWHVTQRSTNVAGAEPTLTEVYETGVSATVSPGDWIGETAPTLGYNWYLCSSPTFIAGNCLSYKNTGRSFTAETLGGRDLERYMIAGVVGTNYPYLSSDTLTDFSRPWETRSYVSSARIYEAPYWSNGTFAKTDVILPVALLAGSTSSQNNSLAANVGETLRMDSGSEKWSATPSVAANSFTYSWFTCSNISTRVIRDADAPADCIAIAGQTQNSLVLTEAMIGKRIMGRVATFNAYGTGVSYSATTAPITQRPFNITPPMVNLNGSDVVLKGSLLLGQPGTWGGTPGPSADPNSYRWYSCTTAVSASANLQPGCTLISIPNASNYTPTSLDRGKYIVYSLEVTNFINPTPNSTASVRHYSAGAGPVNMDPEFDSTDPQISEKAHVGQTLSLAIPNVTSYPEPTTTWNWYSCTTTSSSQTLQSVPSTCTQLGSQNQTRLTLDDAQVGKYIAVFAESYSRTKVTKRNSVFTASVTKEPTNLTAPTISGTALADGNESLTAVRGSWAAQPAVSSGSFAWYLCTEQVLTAGKSKPAGCAANPIQAATSTPGTLLPSRDMAGKYLVLAETATQIRNNLGSNTSVTHYSASTLVVKSPPMFSTNPSFSGVVHVGELLTSSFAKMTAFDLDSAAYQWYSCNSAVTIAATLATNDCSVISGATAETFTIAAAQAGKFITVGVTLTNSVKAITTYALSTTKRVTMTPVSTTPVAVSGGSPPVVASQLTAIDGVWQTAPVAAKTYVWYSCYSARAAAAASVPEDCSQVQSGLSKSFSPTAMERGKHILVVEKALSVVNKPNAGEAFSVSATVGPIQMAPLFTADPATLGVHHVGEVITADLPEVQEFPIFATTYEWFKCTGAVNTVSTSIPNGCSAIGRSASSPLTITSAEAGTYVGFIASNTNTLGTATRSSTANVMVTSTPVNTAAPIMSGDPLVATGNSVVVGAGGWSATPAVTIADYSYAWFTCTLPKSVAPTSVPGDCLQVIGATASSLTPTDDMAGQYLIARVTASVKSNKPGAGATSVYTTSIGKVRNKPKFGATNPAIVGVAHLDEILTATLAPTTGFEPAESTYIWWQCTDVISAGTADVSSSCAVISGSQGASLRISAQQVGKRVVVVQTATNGQGSVTRSSASTLVVSATPTIASDPIISGANVFSSTATVNVTPGAWSGSPAPGAGNFAYTWYACTVLTVASDSLDSSCTLASPTGTTTNFSSIKLSSDWGGKYLVARETVTTLTNKANTGVARRYSAGFGPINVSATNTVAPTISSNTAATGTRLRANLGTWISGTKPISYSYLWYACATSVTASQVAPPTPNCSLISGFDSVDLVVPASAVSKFILLSVSATNAGGKTSKTSISTNLVTAATISPARLGWLQ</sequence>